<evidence type="ECO:0008006" key="4">
    <source>
        <dbReference type="Google" id="ProtNLM"/>
    </source>
</evidence>
<keyword evidence="3" id="KW-1185">Reference proteome</keyword>
<name>A0ABN6QJQ3_9BACT</name>
<sequence length="170" mass="17680">MVNVGDSTSPSDGVTLVTGGSPNNMTSVAGGIHSTLATCTGDLTFSFDLKLTSAGNNNKNHAFSFFLMNGGETLQSLTYNSKTGDNLLSVSSSIYVQMTFTAEEVSAMRDAGIDQDLVFLASTDSVTGSNQGVLMSNFQLSGEGLAVPEPATASSGLAGMAFLLMRRRKK</sequence>
<reference evidence="2" key="1">
    <citation type="submission" date="2022-06" db="EMBL/GenBank/DDBJ databases">
        <title>Akkermansia biwalacus sp. nov., an anaerobic mucin-degrading bacterium isolated from human intestine.</title>
        <authorList>
            <person name="Kobayashi Y."/>
            <person name="Inoue S."/>
            <person name="Kawahara T."/>
            <person name="Kohda N."/>
        </authorList>
    </citation>
    <scope>NUCLEOTIDE SEQUENCE</scope>
    <source>
        <strain evidence="2">WON2089</strain>
    </source>
</reference>
<dbReference type="NCBIfam" id="TIGR02595">
    <property type="entry name" value="PEP_CTERM"/>
    <property type="match status" value="1"/>
</dbReference>
<gene>
    <name evidence="2" type="ORF">Abiwalacus_11790</name>
</gene>
<accession>A0ABN6QJQ3</accession>
<dbReference type="EMBL" id="AP025943">
    <property type="protein sequence ID" value="BDL43605.1"/>
    <property type="molecule type" value="Genomic_DNA"/>
</dbReference>
<evidence type="ECO:0000313" key="2">
    <source>
        <dbReference type="EMBL" id="BDL43605.1"/>
    </source>
</evidence>
<organism evidence="2 3">
    <name type="scientific">Akkermansia biwaensis</name>
    <dbReference type="NCBI Taxonomy" id="2946555"/>
    <lineage>
        <taxon>Bacteria</taxon>
        <taxon>Pseudomonadati</taxon>
        <taxon>Verrucomicrobiota</taxon>
        <taxon>Verrucomicrobiia</taxon>
        <taxon>Verrucomicrobiales</taxon>
        <taxon>Akkermansiaceae</taxon>
        <taxon>Akkermansia</taxon>
    </lineage>
</organism>
<feature type="region of interest" description="Disordered" evidence="1">
    <location>
        <begin position="1"/>
        <end position="20"/>
    </location>
</feature>
<evidence type="ECO:0000256" key="1">
    <source>
        <dbReference type="SAM" id="MobiDB-lite"/>
    </source>
</evidence>
<dbReference type="Proteomes" id="UP001062263">
    <property type="component" value="Chromosome"/>
</dbReference>
<proteinExistence type="predicted"/>
<protein>
    <recommendedName>
        <fullName evidence="4">PEP-CTERM sorting domain-containing protein</fullName>
    </recommendedName>
</protein>
<dbReference type="InterPro" id="IPR013424">
    <property type="entry name" value="Ice-binding_C"/>
</dbReference>
<evidence type="ECO:0000313" key="3">
    <source>
        <dbReference type="Proteomes" id="UP001062263"/>
    </source>
</evidence>